<keyword evidence="4" id="KW-1185">Reference proteome</keyword>
<protein>
    <submittedName>
        <fullName evidence="3">Alpha/beta hydrolase</fullName>
    </submittedName>
</protein>
<proteinExistence type="predicted"/>
<dbReference type="SUPFAM" id="SSF53474">
    <property type="entry name" value="alpha/beta-Hydrolases"/>
    <property type="match status" value="1"/>
</dbReference>
<dbReference type="Proteomes" id="UP000812961">
    <property type="component" value="Unassembled WGS sequence"/>
</dbReference>
<evidence type="ECO:0000259" key="2">
    <source>
        <dbReference type="Pfam" id="PF00561"/>
    </source>
</evidence>
<keyword evidence="1 3" id="KW-0378">Hydrolase</keyword>
<dbReference type="Pfam" id="PF00561">
    <property type="entry name" value="Abhydrolase_1"/>
    <property type="match status" value="1"/>
</dbReference>
<organism evidence="3 4">
    <name type="scientific">Chitinophaga rhizophila</name>
    <dbReference type="NCBI Taxonomy" id="2866212"/>
    <lineage>
        <taxon>Bacteria</taxon>
        <taxon>Pseudomonadati</taxon>
        <taxon>Bacteroidota</taxon>
        <taxon>Chitinophagia</taxon>
        <taxon>Chitinophagales</taxon>
        <taxon>Chitinophagaceae</taxon>
        <taxon>Chitinophaga</taxon>
    </lineage>
</organism>
<reference evidence="3 4" key="1">
    <citation type="submission" date="2021-08" db="EMBL/GenBank/DDBJ databases">
        <title>The genome sequence of Chitinophaga sp. B61.</title>
        <authorList>
            <person name="Zhang X."/>
        </authorList>
    </citation>
    <scope>NUCLEOTIDE SEQUENCE [LARGE SCALE GENOMIC DNA]</scope>
    <source>
        <strain evidence="3 4">B61</strain>
    </source>
</reference>
<sequence>MQYYYVMTNATISLLPPPKSIIAGNVQVTYYEDGTNSESPIVLLHGWPQTSYIWRKVFPALAEKHRVIAIDLPGMGNDNFADKTDTQSIAALIKDVCDQLQLKKFHLAGHDIGAWVAAALAIQFEDSLLSLIVMDAGIPGLIPDEVFAPANAGKIWQFYFHSISELPEMLIEGKEKEYITWYFTNKSAVKDAFTAEDIDHYYKAYTGKKRLAGGFAYYKSFQENVVQNNARTKHLDLPILAIGGEKAQGMNMGKAMNKMCVDNVTAVSIPDCGHYIPEEQPEELMRVMNAFLANVNK</sequence>
<feature type="domain" description="AB hydrolase-1" evidence="2">
    <location>
        <begin position="40"/>
        <end position="280"/>
    </location>
</feature>
<evidence type="ECO:0000313" key="3">
    <source>
        <dbReference type="EMBL" id="MBW8688247.1"/>
    </source>
</evidence>
<dbReference type="Gene3D" id="3.40.50.1820">
    <property type="entry name" value="alpha/beta hydrolase"/>
    <property type="match status" value="1"/>
</dbReference>
<dbReference type="PANTHER" id="PTHR43329">
    <property type="entry name" value="EPOXIDE HYDROLASE"/>
    <property type="match status" value="1"/>
</dbReference>
<comment type="caution">
    <text evidence="3">The sequence shown here is derived from an EMBL/GenBank/DDBJ whole genome shotgun (WGS) entry which is preliminary data.</text>
</comment>
<accession>A0ABS7GMV6</accession>
<evidence type="ECO:0000313" key="4">
    <source>
        <dbReference type="Proteomes" id="UP000812961"/>
    </source>
</evidence>
<evidence type="ECO:0000256" key="1">
    <source>
        <dbReference type="ARBA" id="ARBA00022801"/>
    </source>
</evidence>
<dbReference type="InterPro" id="IPR000639">
    <property type="entry name" value="Epox_hydrolase-like"/>
</dbReference>
<name>A0ABS7GMV6_9BACT</name>
<dbReference type="RefSeq" id="WP_220253576.1">
    <property type="nucleotide sequence ID" value="NZ_JAICCF010000007.1"/>
</dbReference>
<dbReference type="EMBL" id="JAICCF010000007">
    <property type="protein sequence ID" value="MBW8688247.1"/>
    <property type="molecule type" value="Genomic_DNA"/>
</dbReference>
<dbReference type="GO" id="GO:0016787">
    <property type="term" value="F:hydrolase activity"/>
    <property type="evidence" value="ECO:0007669"/>
    <property type="project" value="UniProtKB-KW"/>
</dbReference>
<dbReference type="InterPro" id="IPR029058">
    <property type="entry name" value="AB_hydrolase_fold"/>
</dbReference>
<dbReference type="PRINTS" id="PR00412">
    <property type="entry name" value="EPOXHYDRLASE"/>
</dbReference>
<dbReference type="InterPro" id="IPR000073">
    <property type="entry name" value="AB_hydrolase_1"/>
</dbReference>
<gene>
    <name evidence="3" type="ORF">K1Y79_28185</name>
</gene>